<keyword evidence="2" id="KW-0479">Metal-binding</keyword>
<dbReference type="Pfam" id="PF00096">
    <property type="entry name" value="zf-C2H2"/>
    <property type="match status" value="3"/>
</dbReference>
<gene>
    <name evidence="12" type="ORF">DPMN_080526</name>
</gene>
<feature type="domain" description="C2H2-type" evidence="11">
    <location>
        <begin position="217"/>
        <end position="244"/>
    </location>
</feature>
<keyword evidence="6" id="KW-0805">Transcription regulation</keyword>
<sequence length="605" mass="68402">MFLKKRGFQGLRMGSYLMMLYVTEQQEVALKSFFGEQGWPFLKPDLSATTEKLGGLVEKEEATTTSISMRPVREMTRKRKAAATATAQSPVKAPVVKQAKVVPSTNIITVPLFGNMAADGTERSPSPEQEQNILVKTEASDDDDDENDYNNDIDNGDNDDDYGVSETENLLSVQDAEMEMVEAIVAAGQTMTEDTSQAKGRGRRIRKSGSVKAGKQYSCDMCDRECTSASGLRRHRMRHFPNAKRFQCIECGKRFFERRDLMEHMKTHNLKDSKCTYCGKFCHDLADHYERCSKFLKSKSILKCRGCQMNFNNEEDYNAHIESCYIPDYQCHICGMKFTASATLKDHVERHSAKKKELECDVCHKKFRVQLDLTKHKRTHEPEAQCKSCGELVPGGYHNPRQCPVKASKNPKYKCPYCAVTINGSLSHILRHINRKHGAAAEKEFASQYGEETRGLRKCNECGYFFKGNRKALERHIEMYHKDNTVIPCEGCEDTFRTKLELLVHEKSCPANAADDGKSPQRLIPKVIYQCSNCSTIHYTKADHNKHVEECAHTPQVQEVEAEAVAAETGLGQVCYIVTEQDGQQTIVPATSLSADNMQVYVEHW</sequence>
<evidence type="ECO:0000256" key="2">
    <source>
        <dbReference type="ARBA" id="ARBA00022723"/>
    </source>
</evidence>
<reference evidence="12" key="1">
    <citation type="journal article" date="2019" name="bioRxiv">
        <title>The Genome of the Zebra Mussel, Dreissena polymorpha: A Resource for Invasive Species Research.</title>
        <authorList>
            <person name="McCartney M.A."/>
            <person name="Auch B."/>
            <person name="Kono T."/>
            <person name="Mallez S."/>
            <person name="Zhang Y."/>
            <person name="Obille A."/>
            <person name="Becker A."/>
            <person name="Abrahante J.E."/>
            <person name="Garbe J."/>
            <person name="Badalamenti J.P."/>
            <person name="Herman A."/>
            <person name="Mangelson H."/>
            <person name="Liachko I."/>
            <person name="Sullivan S."/>
            <person name="Sone E.D."/>
            <person name="Koren S."/>
            <person name="Silverstein K.A.T."/>
            <person name="Beckman K.B."/>
            <person name="Gohl D.M."/>
        </authorList>
    </citation>
    <scope>NUCLEOTIDE SEQUENCE</scope>
    <source>
        <strain evidence="12">Duluth1</strain>
        <tissue evidence="12">Whole animal</tissue>
    </source>
</reference>
<dbReference type="EMBL" id="JAIWYP010000015">
    <property type="protein sequence ID" value="KAH3705453.1"/>
    <property type="molecule type" value="Genomic_DNA"/>
</dbReference>
<dbReference type="Pfam" id="PF13894">
    <property type="entry name" value="zf-C2H2_4"/>
    <property type="match status" value="1"/>
</dbReference>
<dbReference type="InterPro" id="IPR050636">
    <property type="entry name" value="C2H2-ZF_domain-containing"/>
</dbReference>
<evidence type="ECO:0000256" key="1">
    <source>
        <dbReference type="ARBA" id="ARBA00004123"/>
    </source>
</evidence>
<name>A0A9D4BRU7_DREPO</name>
<keyword evidence="3" id="KW-0677">Repeat</keyword>
<keyword evidence="4 9" id="KW-0863">Zinc-finger</keyword>
<dbReference type="AlphaFoldDB" id="A0A9D4BRU7"/>
<keyword evidence="8" id="KW-0539">Nucleus</keyword>
<accession>A0A9D4BRU7</accession>
<feature type="domain" description="C2H2-type" evidence="11">
    <location>
        <begin position="358"/>
        <end position="385"/>
    </location>
</feature>
<proteinExistence type="predicted"/>
<evidence type="ECO:0000256" key="5">
    <source>
        <dbReference type="ARBA" id="ARBA00022833"/>
    </source>
</evidence>
<dbReference type="PANTHER" id="PTHR47772:SF1">
    <property type="entry name" value="ZINC FINGER PROTEIN 200"/>
    <property type="match status" value="1"/>
</dbReference>
<dbReference type="PROSITE" id="PS50157">
    <property type="entry name" value="ZINC_FINGER_C2H2_2"/>
    <property type="match status" value="4"/>
</dbReference>
<evidence type="ECO:0000313" key="13">
    <source>
        <dbReference type="Proteomes" id="UP000828390"/>
    </source>
</evidence>
<dbReference type="SMART" id="SM00355">
    <property type="entry name" value="ZnF_C2H2"/>
    <property type="match status" value="9"/>
</dbReference>
<comment type="caution">
    <text evidence="12">The sequence shown here is derived from an EMBL/GenBank/DDBJ whole genome shotgun (WGS) entry which is preliminary data.</text>
</comment>
<keyword evidence="13" id="KW-1185">Reference proteome</keyword>
<dbReference type="Gene3D" id="3.30.160.60">
    <property type="entry name" value="Classic Zinc Finger"/>
    <property type="match status" value="4"/>
</dbReference>
<evidence type="ECO:0000256" key="6">
    <source>
        <dbReference type="ARBA" id="ARBA00023015"/>
    </source>
</evidence>
<dbReference type="SUPFAM" id="SSF57667">
    <property type="entry name" value="beta-beta-alpha zinc fingers"/>
    <property type="match status" value="3"/>
</dbReference>
<keyword evidence="5" id="KW-0862">Zinc</keyword>
<evidence type="ECO:0000259" key="11">
    <source>
        <dbReference type="PROSITE" id="PS50157"/>
    </source>
</evidence>
<reference evidence="12" key="2">
    <citation type="submission" date="2020-11" db="EMBL/GenBank/DDBJ databases">
        <authorList>
            <person name="McCartney M.A."/>
            <person name="Auch B."/>
            <person name="Kono T."/>
            <person name="Mallez S."/>
            <person name="Becker A."/>
            <person name="Gohl D.M."/>
            <person name="Silverstein K.A.T."/>
            <person name="Koren S."/>
            <person name="Bechman K.B."/>
            <person name="Herman A."/>
            <person name="Abrahante J.E."/>
            <person name="Garbe J."/>
        </authorList>
    </citation>
    <scope>NUCLEOTIDE SEQUENCE</scope>
    <source>
        <strain evidence="12">Duluth1</strain>
        <tissue evidence="12">Whole animal</tissue>
    </source>
</reference>
<dbReference type="InterPro" id="IPR013087">
    <property type="entry name" value="Znf_C2H2_type"/>
</dbReference>
<evidence type="ECO:0000256" key="9">
    <source>
        <dbReference type="PROSITE-ProRule" id="PRU00042"/>
    </source>
</evidence>
<evidence type="ECO:0000256" key="7">
    <source>
        <dbReference type="ARBA" id="ARBA00023163"/>
    </source>
</evidence>
<dbReference type="Proteomes" id="UP000828390">
    <property type="component" value="Unassembled WGS sequence"/>
</dbReference>
<dbReference type="GO" id="GO:0005634">
    <property type="term" value="C:nucleus"/>
    <property type="evidence" value="ECO:0007669"/>
    <property type="project" value="UniProtKB-SubCell"/>
</dbReference>
<feature type="domain" description="C2H2-type" evidence="11">
    <location>
        <begin position="329"/>
        <end position="356"/>
    </location>
</feature>
<protein>
    <recommendedName>
        <fullName evidence="11">C2H2-type domain-containing protein</fullName>
    </recommendedName>
</protein>
<evidence type="ECO:0000256" key="8">
    <source>
        <dbReference type="ARBA" id="ARBA00023242"/>
    </source>
</evidence>
<dbReference type="GO" id="GO:0008270">
    <property type="term" value="F:zinc ion binding"/>
    <property type="evidence" value="ECO:0007669"/>
    <property type="project" value="UniProtKB-KW"/>
</dbReference>
<keyword evidence="7" id="KW-0804">Transcription</keyword>
<dbReference type="PANTHER" id="PTHR47772">
    <property type="entry name" value="ZINC FINGER PROTEIN 200"/>
    <property type="match status" value="1"/>
</dbReference>
<feature type="region of interest" description="Disordered" evidence="10">
    <location>
        <begin position="137"/>
        <end position="164"/>
    </location>
</feature>
<evidence type="ECO:0000313" key="12">
    <source>
        <dbReference type="EMBL" id="KAH3705453.1"/>
    </source>
</evidence>
<dbReference type="FunFam" id="3.30.160.60:FF:000100">
    <property type="entry name" value="Zinc finger 45-like"/>
    <property type="match status" value="1"/>
</dbReference>
<comment type="subcellular location">
    <subcellularLocation>
        <location evidence="1">Nucleus</location>
    </subcellularLocation>
</comment>
<evidence type="ECO:0000256" key="3">
    <source>
        <dbReference type="ARBA" id="ARBA00022737"/>
    </source>
</evidence>
<dbReference type="InterPro" id="IPR036236">
    <property type="entry name" value="Znf_C2H2_sf"/>
</dbReference>
<dbReference type="OrthoDB" id="6161212at2759"/>
<organism evidence="12 13">
    <name type="scientific">Dreissena polymorpha</name>
    <name type="common">Zebra mussel</name>
    <name type="synonym">Mytilus polymorpha</name>
    <dbReference type="NCBI Taxonomy" id="45954"/>
    <lineage>
        <taxon>Eukaryota</taxon>
        <taxon>Metazoa</taxon>
        <taxon>Spiralia</taxon>
        <taxon>Lophotrochozoa</taxon>
        <taxon>Mollusca</taxon>
        <taxon>Bivalvia</taxon>
        <taxon>Autobranchia</taxon>
        <taxon>Heteroconchia</taxon>
        <taxon>Euheterodonta</taxon>
        <taxon>Imparidentia</taxon>
        <taxon>Neoheterodontei</taxon>
        <taxon>Myida</taxon>
        <taxon>Dreissenoidea</taxon>
        <taxon>Dreissenidae</taxon>
        <taxon>Dreissena</taxon>
    </lineage>
</organism>
<dbReference type="PROSITE" id="PS00028">
    <property type="entry name" value="ZINC_FINGER_C2H2_1"/>
    <property type="match status" value="3"/>
</dbReference>
<evidence type="ECO:0000256" key="10">
    <source>
        <dbReference type="SAM" id="MobiDB-lite"/>
    </source>
</evidence>
<feature type="domain" description="C2H2-type" evidence="11">
    <location>
        <begin position="246"/>
        <end position="273"/>
    </location>
</feature>
<evidence type="ECO:0000256" key="4">
    <source>
        <dbReference type="ARBA" id="ARBA00022771"/>
    </source>
</evidence>
<feature type="compositionally biased region" description="Acidic residues" evidence="10">
    <location>
        <begin position="140"/>
        <end position="163"/>
    </location>
</feature>